<sequence length="103" mass="10891">MLKERGRYDRRLDCRVRIGGEQGRYIVARAGGRGPSGNAEDLGLATGVYSVTSIGEGVATGPMSASSDSSNKEEPRSDASRYDARGSLSLRHETAAVVLSTES</sequence>
<organism evidence="4">
    <name type="scientific">Haemonchus placei</name>
    <name type="common">Barber's pole worm</name>
    <dbReference type="NCBI Taxonomy" id="6290"/>
    <lineage>
        <taxon>Eukaryota</taxon>
        <taxon>Metazoa</taxon>
        <taxon>Ecdysozoa</taxon>
        <taxon>Nematoda</taxon>
        <taxon>Chromadorea</taxon>
        <taxon>Rhabditida</taxon>
        <taxon>Rhabditina</taxon>
        <taxon>Rhabditomorpha</taxon>
        <taxon>Strongyloidea</taxon>
        <taxon>Trichostrongylidae</taxon>
        <taxon>Haemonchus</taxon>
    </lineage>
</organism>
<feature type="region of interest" description="Disordered" evidence="1">
    <location>
        <begin position="56"/>
        <end position="87"/>
    </location>
</feature>
<keyword evidence="3" id="KW-1185">Reference proteome</keyword>
<dbReference type="Proteomes" id="UP000268014">
    <property type="component" value="Unassembled WGS sequence"/>
</dbReference>
<accession>A0A0N4WNR0</accession>
<feature type="compositionally biased region" description="Basic and acidic residues" evidence="1">
    <location>
        <begin position="70"/>
        <end position="87"/>
    </location>
</feature>
<dbReference type="EMBL" id="UZAF01018025">
    <property type="protein sequence ID" value="VDO47216.1"/>
    <property type="molecule type" value="Genomic_DNA"/>
</dbReference>
<evidence type="ECO:0000256" key="1">
    <source>
        <dbReference type="SAM" id="MobiDB-lite"/>
    </source>
</evidence>
<reference evidence="2 3" key="2">
    <citation type="submission" date="2018-11" db="EMBL/GenBank/DDBJ databases">
        <authorList>
            <consortium name="Pathogen Informatics"/>
        </authorList>
    </citation>
    <scope>NUCLEOTIDE SEQUENCE [LARGE SCALE GENOMIC DNA]</scope>
    <source>
        <strain evidence="2 3">MHpl1</strain>
    </source>
</reference>
<protein>
    <submittedName>
        <fullName evidence="4">LCCL domain-containing protein</fullName>
    </submittedName>
</protein>
<evidence type="ECO:0000313" key="3">
    <source>
        <dbReference type="Proteomes" id="UP000268014"/>
    </source>
</evidence>
<dbReference type="AlphaFoldDB" id="A0A0N4WNR0"/>
<proteinExistence type="predicted"/>
<reference evidence="4" key="1">
    <citation type="submission" date="2017-02" db="UniProtKB">
        <authorList>
            <consortium name="WormBaseParasite"/>
        </authorList>
    </citation>
    <scope>IDENTIFICATION</scope>
</reference>
<name>A0A0N4WNR0_HAEPC</name>
<evidence type="ECO:0000313" key="2">
    <source>
        <dbReference type="EMBL" id="VDO47216.1"/>
    </source>
</evidence>
<evidence type="ECO:0000313" key="4">
    <source>
        <dbReference type="WBParaSite" id="HPLM_0001294401-mRNA-1"/>
    </source>
</evidence>
<dbReference type="WBParaSite" id="HPLM_0001294401-mRNA-1">
    <property type="protein sequence ID" value="HPLM_0001294401-mRNA-1"/>
    <property type="gene ID" value="HPLM_0001294401"/>
</dbReference>
<gene>
    <name evidence="2" type="ORF">HPLM_LOCUS12936</name>
</gene>